<dbReference type="AlphaFoldDB" id="X1IJK7"/>
<comment type="caution">
    <text evidence="2">The sequence shown here is derived from an EMBL/GenBank/DDBJ whole genome shotgun (WGS) entry which is preliminary data.</text>
</comment>
<dbReference type="PROSITE" id="PS51186">
    <property type="entry name" value="GNAT"/>
    <property type="match status" value="1"/>
</dbReference>
<organism evidence="2">
    <name type="scientific">marine sediment metagenome</name>
    <dbReference type="NCBI Taxonomy" id="412755"/>
    <lineage>
        <taxon>unclassified sequences</taxon>
        <taxon>metagenomes</taxon>
        <taxon>ecological metagenomes</taxon>
    </lineage>
</organism>
<sequence>MQQITFQDAQPTEADAAMVMEWRNDPTTLKFSFHTEKKTWPSFLHEFCEQYFPGGRLTPLFALHKGERIGFLRFRPYRLAGEEGEEAVEVNVNLAPQFRGLGLGAEVIRRATELLMER</sequence>
<proteinExistence type="predicted"/>
<dbReference type="EMBL" id="BARU01036933">
    <property type="protein sequence ID" value="GAH82571.1"/>
    <property type="molecule type" value="Genomic_DNA"/>
</dbReference>
<evidence type="ECO:0000259" key="1">
    <source>
        <dbReference type="PROSITE" id="PS51186"/>
    </source>
</evidence>
<dbReference type="CDD" id="cd04301">
    <property type="entry name" value="NAT_SF"/>
    <property type="match status" value="1"/>
</dbReference>
<dbReference type="GO" id="GO:0016747">
    <property type="term" value="F:acyltransferase activity, transferring groups other than amino-acyl groups"/>
    <property type="evidence" value="ECO:0007669"/>
    <property type="project" value="InterPro"/>
</dbReference>
<dbReference type="Pfam" id="PF00583">
    <property type="entry name" value="Acetyltransf_1"/>
    <property type="match status" value="1"/>
</dbReference>
<feature type="domain" description="N-acetyltransferase" evidence="1">
    <location>
        <begin position="4"/>
        <end position="118"/>
    </location>
</feature>
<dbReference type="SUPFAM" id="SSF55729">
    <property type="entry name" value="Acyl-CoA N-acyltransferases (Nat)"/>
    <property type="match status" value="1"/>
</dbReference>
<reference evidence="2" key="1">
    <citation type="journal article" date="2014" name="Front. Microbiol.">
        <title>High frequency of phylogenetically diverse reductive dehalogenase-homologous genes in deep subseafloor sedimentary metagenomes.</title>
        <authorList>
            <person name="Kawai M."/>
            <person name="Futagami T."/>
            <person name="Toyoda A."/>
            <person name="Takaki Y."/>
            <person name="Nishi S."/>
            <person name="Hori S."/>
            <person name="Arai W."/>
            <person name="Tsubouchi T."/>
            <person name="Morono Y."/>
            <person name="Uchiyama I."/>
            <person name="Ito T."/>
            <person name="Fujiyama A."/>
            <person name="Inagaki F."/>
            <person name="Takami H."/>
        </authorList>
    </citation>
    <scope>NUCLEOTIDE SEQUENCE</scope>
    <source>
        <strain evidence="2">Expedition CK06-06</strain>
    </source>
</reference>
<dbReference type="InterPro" id="IPR000182">
    <property type="entry name" value="GNAT_dom"/>
</dbReference>
<gene>
    <name evidence="2" type="ORF">S03H2_57600</name>
</gene>
<name>X1IJK7_9ZZZZ</name>
<dbReference type="Gene3D" id="3.40.630.30">
    <property type="match status" value="1"/>
</dbReference>
<accession>X1IJK7</accession>
<feature type="non-terminal residue" evidence="2">
    <location>
        <position position="118"/>
    </location>
</feature>
<protein>
    <recommendedName>
        <fullName evidence="1">N-acetyltransferase domain-containing protein</fullName>
    </recommendedName>
</protein>
<dbReference type="InterPro" id="IPR016181">
    <property type="entry name" value="Acyl_CoA_acyltransferase"/>
</dbReference>
<evidence type="ECO:0000313" key="2">
    <source>
        <dbReference type="EMBL" id="GAH82571.1"/>
    </source>
</evidence>